<evidence type="ECO:0000256" key="5">
    <source>
        <dbReference type="ARBA" id="ARBA00022989"/>
    </source>
</evidence>
<dbReference type="InterPro" id="IPR050809">
    <property type="entry name" value="UgpAE/MalFG_permease"/>
</dbReference>
<reference evidence="9 10" key="1">
    <citation type="submission" date="2022-09" db="EMBL/GenBank/DDBJ databases">
        <authorList>
            <person name="Han X.L."/>
            <person name="Wang Q."/>
            <person name="Lu T."/>
        </authorList>
    </citation>
    <scope>NUCLEOTIDE SEQUENCE [LARGE SCALE GENOMIC DNA]</scope>
    <source>
        <strain evidence="9 10">WQ 127069</strain>
    </source>
</reference>
<keyword evidence="10" id="KW-1185">Reference proteome</keyword>
<keyword evidence="4 7" id="KW-0812">Transmembrane</keyword>
<dbReference type="SUPFAM" id="SSF161098">
    <property type="entry name" value="MetI-like"/>
    <property type="match status" value="1"/>
</dbReference>
<evidence type="ECO:0000313" key="9">
    <source>
        <dbReference type="EMBL" id="MCU6793690.1"/>
    </source>
</evidence>
<dbReference type="InterPro" id="IPR035906">
    <property type="entry name" value="MetI-like_sf"/>
</dbReference>
<keyword evidence="2 7" id="KW-0813">Transport</keyword>
<gene>
    <name evidence="9" type="ORF">OB236_16410</name>
</gene>
<feature type="transmembrane region" description="Helical" evidence="7">
    <location>
        <begin position="286"/>
        <end position="305"/>
    </location>
</feature>
<dbReference type="Pfam" id="PF00528">
    <property type="entry name" value="BPD_transp_1"/>
    <property type="match status" value="1"/>
</dbReference>
<comment type="similarity">
    <text evidence="7">Belongs to the binding-protein-dependent transport system permease family.</text>
</comment>
<evidence type="ECO:0000256" key="6">
    <source>
        <dbReference type="ARBA" id="ARBA00023136"/>
    </source>
</evidence>
<feature type="domain" description="ABC transmembrane type-1" evidence="8">
    <location>
        <begin position="92"/>
        <end position="307"/>
    </location>
</feature>
<dbReference type="Gene3D" id="1.10.3720.10">
    <property type="entry name" value="MetI-like"/>
    <property type="match status" value="1"/>
</dbReference>
<evidence type="ECO:0000256" key="7">
    <source>
        <dbReference type="RuleBase" id="RU363032"/>
    </source>
</evidence>
<keyword evidence="6 7" id="KW-0472">Membrane</keyword>
<comment type="caution">
    <text evidence="9">The sequence shown here is derived from an EMBL/GenBank/DDBJ whole genome shotgun (WGS) entry which is preliminary data.</text>
</comment>
<feature type="transmembrane region" description="Helical" evidence="7">
    <location>
        <begin position="138"/>
        <end position="163"/>
    </location>
</feature>
<dbReference type="PROSITE" id="PS50928">
    <property type="entry name" value="ABC_TM1"/>
    <property type="match status" value="1"/>
</dbReference>
<accession>A0ABT2UGH1</accession>
<keyword evidence="5 7" id="KW-1133">Transmembrane helix</keyword>
<dbReference type="Proteomes" id="UP001652445">
    <property type="component" value="Unassembled WGS sequence"/>
</dbReference>
<feature type="transmembrane region" description="Helical" evidence="7">
    <location>
        <begin position="183"/>
        <end position="201"/>
    </location>
</feature>
<evidence type="ECO:0000313" key="10">
    <source>
        <dbReference type="Proteomes" id="UP001652445"/>
    </source>
</evidence>
<dbReference type="PANTHER" id="PTHR43227">
    <property type="entry name" value="BLL4140 PROTEIN"/>
    <property type="match status" value="1"/>
</dbReference>
<proteinExistence type="inferred from homology"/>
<sequence length="320" mass="36255">MLKLAAKSRSLPQAGPQSRAAEWLVCLHRDRLLYLMLAPFVIYYIIFYYLPFGGLRMAFMDYKPFLGYARSPWVGFEKFQEFFTGPYFWRIIRNTLTISLMNMAFGFPIPIVLAILFNEVRSKMFRTAVQTISYMPHFISTVVIAGLVVNFLSPSIGIVNILLQKLGFESAYFLTKPEFFKPIYVLQGIWANAGFASIIYFSSLMSIDSSLYEAATIDGAGRWKQIKHVTLPGLLPTIGIMLLLQIGHFMQIGYEMIILLYQPITYETADVIGTFVYRVGIQNSDYSMSTAVGLFNGFVSLVLVLSANRLSKKISDVSIM</sequence>
<name>A0ABT2UGH1_9BACL</name>
<evidence type="ECO:0000259" key="8">
    <source>
        <dbReference type="PROSITE" id="PS50928"/>
    </source>
</evidence>
<organism evidence="9 10">
    <name type="scientific">Paenibacillus baimaensis</name>
    <dbReference type="NCBI Taxonomy" id="2982185"/>
    <lineage>
        <taxon>Bacteria</taxon>
        <taxon>Bacillati</taxon>
        <taxon>Bacillota</taxon>
        <taxon>Bacilli</taxon>
        <taxon>Bacillales</taxon>
        <taxon>Paenibacillaceae</taxon>
        <taxon>Paenibacillus</taxon>
    </lineage>
</organism>
<feature type="transmembrane region" description="Helical" evidence="7">
    <location>
        <begin position="96"/>
        <end position="117"/>
    </location>
</feature>
<feature type="transmembrane region" description="Helical" evidence="7">
    <location>
        <begin position="32"/>
        <end position="50"/>
    </location>
</feature>
<dbReference type="PANTHER" id="PTHR43227:SF11">
    <property type="entry name" value="BLL4140 PROTEIN"/>
    <property type="match status" value="1"/>
</dbReference>
<evidence type="ECO:0000256" key="2">
    <source>
        <dbReference type="ARBA" id="ARBA00022448"/>
    </source>
</evidence>
<dbReference type="CDD" id="cd06261">
    <property type="entry name" value="TM_PBP2"/>
    <property type="match status" value="1"/>
</dbReference>
<dbReference type="InterPro" id="IPR000515">
    <property type="entry name" value="MetI-like"/>
</dbReference>
<protein>
    <submittedName>
        <fullName evidence="9">ABC transporter permease subunit</fullName>
    </submittedName>
</protein>
<evidence type="ECO:0000256" key="3">
    <source>
        <dbReference type="ARBA" id="ARBA00022475"/>
    </source>
</evidence>
<dbReference type="RefSeq" id="WP_262684926.1">
    <property type="nucleotide sequence ID" value="NZ_JAOQIO010000065.1"/>
</dbReference>
<evidence type="ECO:0000256" key="4">
    <source>
        <dbReference type="ARBA" id="ARBA00022692"/>
    </source>
</evidence>
<keyword evidence="3" id="KW-1003">Cell membrane</keyword>
<comment type="subcellular location">
    <subcellularLocation>
        <location evidence="1 7">Cell membrane</location>
        <topology evidence="1 7">Multi-pass membrane protein</topology>
    </subcellularLocation>
</comment>
<evidence type="ECO:0000256" key="1">
    <source>
        <dbReference type="ARBA" id="ARBA00004651"/>
    </source>
</evidence>
<feature type="transmembrane region" description="Helical" evidence="7">
    <location>
        <begin position="229"/>
        <end position="250"/>
    </location>
</feature>
<dbReference type="EMBL" id="JAOQIO010000065">
    <property type="protein sequence ID" value="MCU6793690.1"/>
    <property type="molecule type" value="Genomic_DNA"/>
</dbReference>